<keyword evidence="2" id="KW-0732">Signal</keyword>
<evidence type="ECO:0000313" key="4">
    <source>
        <dbReference type="EMBL" id="ELR20785.1"/>
    </source>
</evidence>
<dbReference type="VEuPathDB" id="AmoebaDB:ACA1_055510"/>
<dbReference type="KEGG" id="acan:ACA1_055510"/>
<evidence type="ECO:0000259" key="3">
    <source>
        <dbReference type="Pfam" id="PF22807"/>
    </source>
</evidence>
<reference evidence="4 5" key="1">
    <citation type="journal article" date="2013" name="Genome Biol.">
        <title>Genome of Acanthamoeba castellanii highlights extensive lateral gene transfer and early evolution of tyrosine kinase signaling.</title>
        <authorList>
            <person name="Clarke M."/>
            <person name="Lohan A.J."/>
            <person name="Liu B."/>
            <person name="Lagkouvardos I."/>
            <person name="Roy S."/>
            <person name="Zafar N."/>
            <person name="Bertelli C."/>
            <person name="Schilde C."/>
            <person name="Kianianmomeni A."/>
            <person name="Burglin T.R."/>
            <person name="Frech C."/>
            <person name="Turcotte B."/>
            <person name="Kopec K.O."/>
            <person name="Synnott J.M."/>
            <person name="Choo C."/>
            <person name="Paponov I."/>
            <person name="Finkler A."/>
            <person name="Soon Heng Tan C."/>
            <person name="Hutchins A.P."/>
            <person name="Weinmeier T."/>
            <person name="Rattei T."/>
            <person name="Chu J.S."/>
            <person name="Gimenez G."/>
            <person name="Irimia M."/>
            <person name="Rigden D.J."/>
            <person name="Fitzpatrick D.A."/>
            <person name="Lorenzo-Morales J."/>
            <person name="Bateman A."/>
            <person name="Chiu C.H."/>
            <person name="Tang P."/>
            <person name="Hegemann P."/>
            <person name="Fromm H."/>
            <person name="Raoult D."/>
            <person name="Greub G."/>
            <person name="Miranda-Saavedra D."/>
            <person name="Chen N."/>
            <person name="Nash P."/>
            <person name="Ginger M.L."/>
            <person name="Horn M."/>
            <person name="Schaap P."/>
            <person name="Caler L."/>
            <person name="Loftus B."/>
        </authorList>
    </citation>
    <scope>NUCLEOTIDE SEQUENCE [LARGE SCALE GENOMIC DNA]</scope>
    <source>
        <strain evidence="4 5">Neff</strain>
    </source>
</reference>
<feature type="signal peptide" evidence="2">
    <location>
        <begin position="1"/>
        <end position="28"/>
    </location>
</feature>
<feature type="chain" id="PRO_5003990462" evidence="2">
    <location>
        <begin position="29"/>
        <end position="414"/>
    </location>
</feature>
<dbReference type="InterPro" id="IPR054539">
    <property type="entry name" value="Beta-prop_PDH"/>
</dbReference>
<evidence type="ECO:0000256" key="1">
    <source>
        <dbReference type="SAM" id="MobiDB-lite"/>
    </source>
</evidence>
<dbReference type="OrthoDB" id="507128at2759"/>
<dbReference type="Pfam" id="PF22807">
    <property type="entry name" value="TrAA12"/>
    <property type="match status" value="1"/>
</dbReference>
<keyword evidence="5" id="KW-1185">Reference proteome</keyword>
<accession>L8H6K6</accession>
<dbReference type="PANTHER" id="PTHR19328">
    <property type="entry name" value="HEDGEHOG-INTERACTING PROTEIN"/>
    <property type="match status" value="1"/>
</dbReference>
<sequence>MATKQAALFAFVGCLVLGLFALASFCNGQNPHYLATADVPEGFCAVTWASGLRRPRAIRFASNGDAIVIESDESRIQGLNHGLVIDEKNGYIYASTSREVWRWHYSPGQRSNLGTAAKVIYGIPCCGHLTRTLEMDDEGNLYVSVGSLKNVDMDDKSAMIRRFINPAAYTTSHQWDDGEIWARGMRNEVGIRFDYSNPRRLWGVENGVDNVQRVDMGDVHNDNPSEEVNIFDKPGAFYGYPSEYNLKGSRLGPNVRPGHTRGTQWLHPTFIRDTRFRWAHTAPMDIVFYNGTGFPASWRGDAFISLHGSWNRPSPVGYNVVRLVMNKTTGLPEEELPFFSPKEGGSSKNKRHDGHESDEGEDPYPPVPGSWDIRPVSLDFGPCGASNECLFLTSDKNGLIVAVAYNGVAGEAKR</sequence>
<dbReference type="EMBL" id="KB007909">
    <property type="protein sequence ID" value="ELR20785.1"/>
    <property type="molecule type" value="Genomic_DNA"/>
</dbReference>
<gene>
    <name evidence="4" type="ORF">ACA1_055510</name>
</gene>
<dbReference type="Gene3D" id="2.120.10.30">
    <property type="entry name" value="TolB, C-terminal domain"/>
    <property type="match status" value="1"/>
</dbReference>
<dbReference type="AlphaFoldDB" id="L8H6K6"/>
<dbReference type="SUPFAM" id="SSF50952">
    <property type="entry name" value="Soluble quinoprotein glucose dehydrogenase"/>
    <property type="match status" value="1"/>
</dbReference>
<dbReference type="STRING" id="1257118.L8H6K6"/>
<dbReference type="GeneID" id="14921655"/>
<name>L8H6K6_ACACF</name>
<feature type="region of interest" description="Disordered" evidence="1">
    <location>
        <begin position="334"/>
        <end position="369"/>
    </location>
</feature>
<dbReference type="InterPro" id="IPR011042">
    <property type="entry name" value="6-blade_b-propeller_TolB-like"/>
</dbReference>
<dbReference type="Proteomes" id="UP000011083">
    <property type="component" value="Unassembled WGS sequence"/>
</dbReference>
<proteinExistence type="predicted"/>
<dbReference type="PANTHER" id="PTHR19328:SF53">
    <property type="entry name" value="MEMBRANE PROTEIN"/>
    <property type="match status" value="1"/>
</dbReference>
<evidence type="ECO:0000256" key="2">
    <source>
        <dbReference type="SAM" id="SignalP"/>
    </source>
</evidence>
<dbReference type="OMA" id="EINHHWT"/>
<protein>
    <submittedName>
        <fullName evidence="4">Lsorbosone dehydrogenase</fullName>
    </submittedName>
</protein>
<evidence type="ECO:0000313" key="5">
    <source>
        <dbReference type="Proteomes" id="UP000011083"/>
    </source>
</evidence>
<feature type="domain" description="Pyrroloquinoline quinone-dependent pyranose dehydrogenase beta-propeller" evidence="3">
    <location>
        <begin position="78"/>
        <end position="404"/>
    </location>
</feature>
<dbReference type="InterPro" id="IPR011041">
    <property type="entry name" value="Quinoprot_gluc/sorb_DH_b-prop"/>
</dbReference>
<dbReference type="RefSeq" id="XP_004344188.1">
    <property type="nucleotide sequence ID" value="XM_004344138.1"/>
</dbReference>
<organism evidence="4 5">
    <name type="scientific">Acanthamoeba castellanii (strain ATCC 30010 / Neff)</name>
    <dbReference type="NCBI Taxonomy" id="1257118"/>
    <lineage>
        <taxon>Eukaryota</taxon>
        <taxon>Amoebozoa</taxon>
        <taxon>Discosea</taxon>
        <taxon>Longamoebia</taxon>
        <taxon>Centramoebida</taxon>
        <taxon>Acanthamoebidae</taxon>
        <taxon>Acanthamoeba</taxon>
    </lineage>
</organism>